<dbReference type="RefSeq" id="WP_111276016.1">
    <property type="nucleotide sequence ID" value="NZ_QFYS01000004.1"/>
</dbReference>
<sequence>MRILRNAAAAAIVAAGLLGPNLFAAGASVAAEAPRPPPEVERSALSRLRKAGATEDALAQGEGLFRPVRLSGAATPDWLVDYAAVPLGRLCGTGGCPLQVWAATPGGRYRVVLDRQVLGHAVSDTPPALRLELHGVHCGGTGSDPCVQHLAWRDGRLARTDAARGR</sequence>
<gene>
    <name evidence="2" type="ORF">DJ019_10650</name>
</gene>
<keyword evidence="3" id="KW-1185">Reference proteome</keyword>
<keyword evidence="1" id="KW-0732">Signal</keyword>
<reference evidence="2 3" key="1">
    <citation type="submission" date="2018-05" db="EMBL/GenBank/DDBJ databases">
        <authorList>
            <person name="Lanie J.A."/>
            <person name="Ng W.-L."/>
            <person name="Kazmierczak K.M."/>
            <person name="Andrzejewski T.M."/>
            <person name="Davidsen T.M."/>
            <person name="Wayne K.J."/>
            <person name="Tettelin H."/>
            <person name="Glass J.I."/>
            <person name="Rusch D."/>
            <person name="Podicherti R."/>
            <person name="Tsui H.-C.T."/>
            <person name="Winkler M.E."/>
        </authorList>
    </citation>
    <scope>NUCLEOTIDE SEQUENCE [LARGE SCALE GENOMIC DNA]</scope>
    <source>
        <strain evidence="2 3">BUT-10</strain>
    </source>
</reference>
<organism evidence="2 3">
    <name type="scientific">Phenylobacterium kunshanense</name>
    <dbReference type="NCBI Taxonomy" id="1445034"/>
    <lineage>
        <taxon>Bacteria</taxon>
        <taxon>Pseudomonadati</taxon>
        <taxon>Pseudomonadota</taxon>
        <taxon>Alphaproteobacteria</taxon>
        <taxon>Caulobacterales</taxon>
        <taxon>Caulobacteraceae</taxon>
        <taxon>Phenylobacterium</taxon>
    </lineage>
</organism>
<dbReference type="Proteomes" id="UP000249524">
    <property type="component" value="Unassembled WGS sequence"/>
</dbReference>
<dbReference type="EMBL" id="QFYS01000004">
    <property type="protein sequence ID" value="RAK65420.1"/>
    <property type="molecule type" value="Genomic_DNA"/>
</dbReference>
<evidence type="ECO:0000256" key="1">
    <source>
        <dbReference type="SAM" id="SignalP"/>
    </source>
</evidence>
<dbReference type="AlphaFoldDB" id="A0A328BD34"/>
<protein>
    <submittedName>
        <fullName evidence="2">Uncharacterized protein</fullName>
    </submittedName>
</protein>
<evidence type="ECO:0000313" key="3">
    <source>
        <dbReference type="Proteomes" id="UP000249524"/>
    </source>
</evidence>
<proteinExistence type="predicted"/>
<name>A0A328BD34_9CAUL</name>
<feature type="chain" id="PRO_5016360779" evidence="1">
    <location>
        <begin position="25"/>
        <end position="166"/>
    </location>
</feature>
<evidence type="ECO:0000313" key="2">
    <source>
        <dbReference type="EMBL" id="RAK65420.1"/>
    </source>
</evidence>
<feature type="signal peptide" evidence="1">
    <location>
        <begin position="1"/>
        <end position="24"/>
    </location>
</feature>
<accession>A0A328BD34</accession>
<comment type="caution">
    <text evidence="2">The sequence shown here is derived from an EMBL/GenBank/DDBJ whole genome shotgun (WGS) entry which is preliminary data.</text>
</comment>
<dbReference type="OrthoDB" id="7444491at2"/>